<dbReference type="EMBL" id="CAXITT010000640">
    <property type="protein sequence ID" value="CAL1544727.1"/>
    <property type="molecule type" value="Genomic_DNA"/>
</dbReference>
<evidence type="ECO:0000313" key="2">
    <source>
        <dbReference type="Proteomes" id="UP001497497"/>
    </source>
</evidence>
<reference evidence="1 2" key="1">
    <citation type="submission" date="2024-04" db="EMBL/GenBank/DDBJ databases">
        <authorList>
            <consortium name="Genoscope - CEA"/>
            <person name="William W."/>
        </authorList>
    </citation>
    <scope>NUCLEOTIDE SEQUENCE [LARGE SCALE GENOMIC DNA]</scope>
</reference>
<keyword evidence="2" id="KW-1185">Reference proteome</keyword>
<name>A0AAV2IDN8_LYMST</name>
<organism evidence="1 2">
    <name type="scientific">Lymnaea stagnalis</name>
    <name type="common">Great pond snail</name>
    <name type="synonym">Helix stagnalis</name>
    <dbReference type="NCBI Taxonomy" id="6523"/>
    <lineage>
        <taxon>Eukaryota</taxon>
        <taxon>Metazoa</taxon>
        <taxon>Spiralia</taxon>
        <taxon>Lophotrochozoa</taxon>
        <taxon>Mollusca</taxon>
        <taxon>Gastropoda</taxon>
        <taxon>Heterobranchia</taxon>
        <taxon>Euthyneura</taxon>
        <taxon>Panpulmonata</taxon>
        <taxon>Hygrophila</taxon>
        <taxon>Lymnaeoidea</taxon>
        <taxon>Lymnaeidae</taxon>
        <taxon>Lymnaea</taxon>
    </lineage>
</organism>
<dbReference type="Proteomes" id="UP001497497">
    <property type="component" value="Unassembled WGS sequence"/>
</dbReference>
<accession>A0AAV2IDN8</accession>
<sequence length="117" mass="12980">MQINDHCPIRHKLETKVPSLEVNISDKRMLLLATFLKNFPIPTSSSMATIGEDMVDSHGPMTLAPLHLDMAEAQLDPDVNELRSIRRSVLGRSVVDRTDGPRRSVSKVPILMYTTGG</sequence>
<protein>
    <submittedName>
        <fullName evidence="1">Uncharacterized protein</fullName>
    </submittedName>
</protein>
<proteinExistence type="predicted"/>
<gene>
    <name evidence="1" type="ORF">GSLYS_00018210001</name>
</gene>
<dbReference type="AlphaFoldDB" id="A0AAV2IDN8"/>
<comment type="caution">
    <text evidence="1">The sequence shown here is derived from an EMBL/GenBank/DDBJ whole genome shotgun (WGS) entry which is preliminary data.</text>
</comment>
<evidence type="ECO:0000313" key="1">
    <source>
        <dbReference type="EMBL" id="CAL1544727.1"/>
    </source>
</evidence>